<gene>
    <name evidence="2" type="ORF">LZC95_46255</name>
</gene>
<name>A0ABZ2KBT2_9BACT</name>
<dbReference type="Proteomes" id="UP001379533">
    <property type="component" value="Chromosome"/>
</dbReference>
<evidence type="ECO:0000256" key="1">
    <source>
        <dbReference type="SAM" id="Phobius"/>
    </source>
</evidence>
<proteinExistence type="predicted"/>
<dbReference type="EMBL" id="CP089982">
    <property type="protein sequence ID" value="WXA93846.1"/>
    <property type="molecule type" value="Genomic_DNA"/>
</dbReference>
<dbReference type="RefSeq" id="WP_394844446.1">
    <property type="nucleotide sequence ID" value="NZ_CP089982.1"/>
</dbReference>
<feature type="transmembrane region" description="Helical" evidence="1">
    <location>
        <begin position="12"/>
        <end position="30"/>
    </location>
</feature>
<organism evidence="2 3">
    <name type="scientific">Pendulispora brunnea</name>
    <dbReference type="NCBI Taxonomy" id="2905690"/>
    <lineage>
        <taxon>Bacteria</taxon>
        <taxon>Pseudomonadati</taxon>
        <taxon>Myxococcota</taxon>
        <taxon>Myxococcia</taxon>
        <taxon>Myxococcales</taxon>
        <taxon>Sorangiineae</taxon>
        <taxon>Pendulisporaceae</taxon>
        <taxon>Pendulispora</taxon>
    </lineage>
</organism>
<accession>A0ABZ2KBT2</accession>
<evidence type="ECO:0000313" key="3">
    <source>
        <dbReference type="Proteomes" id="UP001379533"/>
    </source>
</evidence>
<keyword evidence="1" id="KW-0472">Membrane</keyword>
<keyword evidence="3" id="KW-1185">Reference proteome</keyword>
<dbReference type="InterPro" id="IPR003425">
    <property type="entry name" value="CCB3/YggT"/>
</dbReference>
<reference evidence="2 3" key="1">
    <citation type="submission" date="2021-12" db="EMBL/GenBank/DDBJ databases">
        <title>Discovery of the Pendulisporaceae a myxobacterial family with distinct sporulation behavior and unique specialized metabolism.</title>
        <authorList>
            <person name="Garcia R."/>
            <person name="Popoff A."/>
            <person name="Bader C.D."/>
            <person name="Loehr J."/>
            <person name="Walesch S."/>
            <person name="Walt C."/>
            <person name="Boldt J."/>
            <person name="Bunk B."/>
            <person name="Haeckl F.J.F.P.J."/>
            <person name="Gunesch A.P."/>
            <person name="Birkelbach J."/>
            <person name="Nuebel U."/>
            <person name="Pietschmann T."/>
            <person name="Bach T."/>
            <person name="Mueller R."/>
        </authorList>
    </citation>
    <scope>NUCLEOTIDE SEQUENCE [LARGE SCALE GENOMIC DNA]</scope>
    <source>
        <strain evidence="2 3">MSr12523</strain>
    </source>
</reference>
<sequence>MIWVRLIQLVNFAFYCVYALLFARFVVEYVRANEQIRFVQYVHRYTEPLYRPFRGLLPVLPDPGGHPLVLSILAAMAAFFVVHIVVRGLLRASSRPALSEE</sequence>
<evidence type="ECO:0000313" key="2">
    <source>
        <dbReference type="EMBL" id="WXA93846.1"/>
    </source>
</evidence>
<keyword evidence="1" id="KW-0812">Transmembrane</keyword>
<protein>
    <submittedName>
        <fullName evidence="2">YggT family protein</fullName>
    </submittedName>
</protein>
<keyword evidence="1" id="KW-1133">Transmembrane helix</keyword>
<feature type="transmembrane region" description="Helical" evidence="1">
    <location>
        <begin position="68"/>
        <end position="90"/>
    </location>
</feature>
<dbReference type="Pfam" id="PF02325">
    <property type="entry name" value="CCB3_YggT"/>
    <property type="match status" value="1"/>
</dbReference>